<evidence type="ECO:0000259" key="1">
    <source>
        <dbReference type="Pfam" id="PF24238"/>
    </source>
</evidence>
<dbReference type="KEGG" id="vg:63743093"/>
<protein>
    <recommendedName>
        <fullName evidence="1">CDGP domain-containing protein</fullName>
    </recommendedName>
</protein>
<name>A0A482JAL9_9CAUD</name>
<organism evidence="2 3">
    <name type="scientific">Mycobacterium phage Typha</name>
    <dbReference type="NCBI Taxonomy" id="2517971"/>
    <lineage>
        <taxon>Viruses</taxon>
        <taxon>Duplodnaviria</taxon>
        <taxon>Heunggongvirae</taxon>
        <taxon>Uroviricota</taxon>
        <taxon>Caudoviricetes</taxon>
        <taxon>Typhavirus</taxon>
        <taxon>Typhavirus typha</taxon>
    </lineage>
</organism>
<dbReference type="Proteomes" id="UP000294565">
    <property type="component" value="Segment"/>
</dbReference>
<dbReference type="Pfam" id="PF24238">
    <property type="entry name" value="CDGP"/>
    <property type="match status" value="1"/>
</dbReference>
<accession>A0A482JAL9</accession>
<sequence length="112" mass="12387">MKRKMITAALIAAAAIPLVPAPTASADPGCRTDLWGFLASQRRLICDGPIQPDGSWKRVRVIYTPAHRVPVSCGRYSCWGGYWVDQSIWSQESYPVRPETVLPDEPPHIDGI</sequence>
<proteinExistence type="predicted"/>
<gene>
    <name evidence="2" type="primary">103</name>
    <name evidence="2" type="ORF">SEA_TYPHA_103</name>
</gene>
<keyword evidence="3" id="KW-1185">Reference proteome</keyword>
<evidence type="ECO:0000313" key="3">
    <source>
        <dbReference type="Proteomes" id="UP000294565"/>
    </source>
</evidence>
<dbReference type="EMBL" id="MK494099">
    <property type="protein sequence ID" value="QBP29758.1"/>
    <property type="molecule type" value="Genomic_DNA"/>
</dbReference>
<evidence type="ECO:0000313" key="2">
    <source>
        <dbReference type="EMBL" id="QBP29758.1"/>
    </source>
</evidence>
<dbReference type="GeneID" id="63743093"/>
<reference evidence="2 3" key="1">
    <citation type="submission" date="2019-02" db="EMBL/GenBank/DDBJ databases">
        <authorList>
            <person name="Kanzanas C."/>
            <person name="Smith M.A."/>
            <person name="Zack K.M."/>
            <person name="Garlena R.A."/>
            <person name="Russell D.A."/>
            <person name="Pope W.H."/>
            <person name="Jacobs-Sera D."/>
            <person name="Hatfull G.F."/>
        </authorList>
    </citation>
    <scope>NUCLEOTIDE SEQUENCE [LARGE SCALE GENOMIC DNA]</scope>
</reference>
<dbReference type="RefSeq" id="YP_010049770.1">
    <property type="nucleotide sequence ID" value="NC_054393.1"/>
</dbReference>
<feature type="domain" description="CDGP" evidence="1">
    <location>
        <begin position="29"/>
        <end position="110"/>
    </location>
</feature>
<dbReference type="InterPro" id="IPR056271">
    <property type="entry name" value="CDGP_dom"/>
</dbReference>